<keyword evidence="2" id="KW-1133">Transmembrane helix</keyword>
<keyword evidence="2" id="KW-0472">Membrane</keyword>
<feature type="signal peptide" evidence="3">
    <location>
        <begin position="1"/>
        <end position="25"/>
    </location>
</feature>
<feature type="chain" id="PRO_5005565874" description="Membrane-anchored protein" evidence="3">
    <location>
        <begin position="26"/>
        <end position="367"/>
    </location>
</feature>
<sequence length="367" mass="40910" precursor="true">MKNKLLLGLLCTFMISLLITSNVFAEEDLGVNWIEGPTNVSVGDMAKLNLDKDFLYADKADTVKLMKYFDNAITGSEIGSVFSRDESQTWYILFEYKDVGHIKDDDKDDIDADDLLESYKEGTKAQNKINAKSGIPPLNVLGWREEPKYDEGLHSLVWSTLLESKGSKIINYEARILSRTGYVSAILVCSESDYDSVKPNMKKVVDAFSFVEGKRYSDYDPSKDKTSEWGLAALVAGGVVASKTGILAVILLIFKKGFILIIAGIVALFTKLFRRGKKQTNSTSYETSYENPHETQNFTSSSGQLGGTYGIQDNTNNFNNNNFNNNYNNDFNNDYNNNNSSDNNQSNNNSGSSINLSKINLDKDNKD</sequence>
<accession>A0A0L6JJP2</accession>
<dbReference type="Proteomes" id="UP000036923">
    <property type="component" value="Unassembled WGS sequence"/>
</dbReference>
<dbReference type="eggNOG" id="COG4714">
    <property type="taxonomic scope" value="Bacteria"/>
</dbReference>
<evidence type="ECO:0008006" key="6">
    <source>
        <dbReference type="Google" id="ProtNLM"/>
    </source>
</evidence>
<keyword evidence="3" id="KW-0732">Signal</keyword>
<evidence type="ECO:0000313" key="5">
    <source>
        <dbReference type="Proteomes" id="UP000036923"/>
    </source>
</evidence>
<dbReference type="Pfam" id="PF09935">
    <property type="entry name" value="DUF2167"/>
    <property type="match status" value="1"/>
</dbReference>
<dbReference type="RefSeq" id="WP_050753169.1">
    <property type="nucleotide sequence ID" value="NZ_JQKC01000026.1"/>
</dbReference>
<name>A0A0L6JJP2_9FIRM</name>
<feature type="region of interest" description="Disordered" evidence="1">
    <location>
        <begin position="280"/>
        <end position="367"/>
    </location>
</feature>
<protein>
    <recommendedName>
        <fullName evidence="6">Membrane-anchored protein</fullName>
    </recommendedName>
</protein>
<evidence type="ECO:0000256" key="2">
    <source>
        <dbReference type="SAM" id="Phobius"/>
    </source>
</evidence>
<keyword evidence="5" id="KW-1185">Reference proteome</keyword>
<feature type="transmembrane region" description="Helical" evidence="2">
    <location>
        <begin position="246"/>
        <end position="269"/>
    </location>
</feature>
<dbReference type="OrthoDB" id="196355at2"/>
<dbReference type="STRING" id="398512.Bccel_1239"/>
<evidence type="ECO:0000313" key="4">
    <source>
        <dbReference type="EMBL" id="KNY25979.1"/>
    </source>
</evidence>
<proteinExistence type="predicted"/>
<reference evidence="5" key="1">
    <citation type="submission" date="2015-07" db="EMBL/GenBank/DDBJ databases">
        <title>Near-Complete Genome Sequence of the Cellulolytic Bacterium Bacteroides (Pseudobacteroides) cellulosolvens ATCC 35603.</title>
        <authorList>
            <person name="Dassa B."/>
            <person name="Utturkar S.M."/>
            <person name="Klingeman D.M."/>
            <person name="Hurt R.A."/>
            <person name="Keller M."/>
            <person name="Xu J."/>
            <person name="Reddy Y.H.K."/>
            <person name="Borovok I."/>
            <person name="Grinberg I.R."/>
            <person name="Lamed R."/>
            <person name="Zhivin O."/>
            <person name="Bayer E.A."/>
            <person name="Brown S.D."/>
        </authorList>
    </citation>
    <scope>NUCLEOTIDE SEQUENCE [LARGE SCALE GENOMIC DNA]</scope>
    <source>
        <strain evidence="5">DSM 2933</strain>
    </source>
</reference>
<evidence type="ECO:0000256" key="3">
    <source>
        <dbReference type="SAM" id="SignalP"/>
    </source>
</evidence>
<feature type="compositionally biased region" description="Polar residues" evidence="1">
    <location>
        <begin position="280"/>
        <end position="303"/>
    </location>
</feature>
<dbReference type="EMBL" id="LGTC01000001">
    <property type="protein sequence ID" value="KNY25979.1"/>
    <property type="molecule type" value="Genomic_DNA"/>
</dbReference>
<feature type="compositionally biased region" description="Low complexity" evidence="1">
    <location>
        <begin position="312"/>
        <end position="350"/>
    </location>
</feature>
<dbReference type="InterPro" id="IPR018682">
    <property type="entry name" value="DUF2167_membr"/>
</dbReference>
<evidence type="ECO:0000256" key="1">
    <source>
        <dbReference type="SAM" id="MobiDB-lite"/>
    </source>
</evidence>
<gene>
    <name evidence="4" type="ORF">Bccel_1239</name>
</gene>
<comment type="caution">
    <text evidence="4">The sequence shown here is derived from an EMBL/GenBank/DDBJ whole genome shotgun (WGS) entry which is preliminary data.</text>
</comment>
<keyword evidence="2" id="KW-0812">Transmembrane</keyword>
<dbReference type="AlphaFoldDB" id="A0A0L6JJP2"/>
<organism evidence="4 5">
    <name type="scientific">Pseudobacteroides cellulosolvens ATCC 35603 = DSM 2933</name>
    <dbReference type="NCBI Taxonomy" id="398512"/>
    <lineage>
        <taxon>Bacteria</taxon>
        <taxon>Bacillati</taxon>
        <taxon>Bacillota</taxon>
        <taxon>Clostridia</taxon>
        <taxon>Eubacteriales</taxon>
        <taxon>Oscillospiraceae</taxon>
        <taxon>Pseudobacteroides</taxon>
    </lineage>
</organism>